<gene>
    <name evidence="7" type="ORF">A9F13_05g01419</name>
</gene>
<evidence type="ECO:0000313" key="8">
    <source>
        <dbReference type="Proteomes" id="UP000195602"/>
    </source>
</evidence>
<evidence type="ECO:0000256" key="1">
    <source>
        <dbReference type="ARBA" id="ARBA00001917"/>
    </source>
</evidence>
<evidence type="ECO:0000256" key="4">
    <source>
        <dbReference type="ARBA" id="ARBA00038054"/>
    </source>
</evidence>
<dbReference type="SMART" id="SM00903">
    <property type="entry name" value="Flavin_Reduct"/>
    <property type="match status" value="1"/>
</dbReference>
<keyword evidence="2" id="KW-0285">Flavoprotein</keyword>
<comment type="similarity">
    <text evidence="4">Belongs to the flavoredoxin family.</text>
</comment>
<dbReference type="Gene3D" id="2.30.110.10">
    <property type="entry name" value="Electron Transport, Fmn-binding Protein, Chain A"/>
    <property type="match status" value="1"/>
</dbReference>
<dbReference type="KEGG" id="clus:A9F13_05g01419"/>
<accession>A0AA91T2Q1</accession>
<sequence length="264" mass="29389">MPQTPRHPPIAEAEKDRPDFDAAQSWGLTKRPDPQWVPGSGANDSNWKNHKKIAIDPYSEGRSVIDNYKTLISGIVPRPIGFVSTVDKDGKRNLAPFSFFNVVNPDPPVFTLGFSGPLDKPKDTCRNILETQELTINIISEWFVEAANYCSINSPADVDEWELSGLTPLESDLVRPPHVAESAFSVEAKLLHSHEWKSRADPGKSTGVLCIVEGVRFHVREDVLNEQKNQIDIAKLKPVSRLGGISYGRTTAGYEMPRPQYEAE</sequence>
<organism evidence="7 8">
    <name type="scientific">Clavispora lusitaniae</name>
    <name type="common">Candida lusitaniae</name>
    <dbReference type="NCBI Taxonomy" id="36911"/>
    <lineage>
        <taxon>Eukaryota</taxon>
        <taxon>Fungi</taxon>
        <taxon>Dikarya</taxon>
        <taxon>Ascomycota</taxon>
        <taxon>Saccharomycotina</taxon>
        <taxon>Pichiomycetes</taxon>
        <taxon>Metschnikowiaceae</taxon>
        <taxon>Clavispora</taxon>
    </lineage>
</organism>
<evidence type="ECO:0000259" key="6">
    <source>
        <dbReference type="SMART" id="SM00903"/>
    </source>
</evidence>
<keyword evidence="3" id="KW-0288">FMN</keyword>
<dbReference type="PANTHER" id="PTHR33798">
    <property type="entry name" value="FLAVOPROTEIN OXYGENASE"/>
    <property type="match status" value="1"/>
</dbReference>
<proteinExistence type="inferred from homology"/>
<dbReference type="InterPro" id="IPR002563">
    <property type="entry name" value="Flavin_Rdtase-like_dom"/>
</dbReference>
<dbReference type="Proteomes" id="UP000195602">
    <property type="component" value="Unassembled WGS sequence"/>
</dbReference>
<reference evidence="7 8" key="1">
    <citation type="submission" date="2017-04" db="EMBL/GenBank/DDBJ databases">
        <title>Draft genome of the yeast Clavispora lusitaniae type strain CBS 6936.</title>
        <authorList>
            <person name="Durrens P."/>
            <person name="Klopp C."/>
            <person name="Biteau N."/>
            <person name="Fitton-Ouhabi V."/>
            <person name="Dementhon K."/>
            <person name="Accoceberry I."/>
            <person name="Sherman D.J."/>
            <person name="Noel T."/>
        </authorList>
    </citation>
    <scope>NUCLEOTIDE SEQUENCE [LARGE SCALE GENOMIC DNA]</scope>
    <source>
        <strain evidence="7 8">CBS 6936</strain>
    </source>
</reference>
<protein>
    <submittedName>
        <fullName evidence="7">NADH-FMN oxidoreductase</fullName>
    </submittedName>
</protein>
<dbReference type="AlphaFoldDB" id="A0AA91T2Q1"/>
<evidence type="ECO:0000256" key="3">
    <source>
        <dbReference type="ARBA" id="ARBA00022643"/>
    </source>
</evidence>
<dbReference type="EMBL" id="LYUB02000005">
    <property type="protein sequence ID" value="OVF09346.1"/>
    <property type="molecule type" value="Genomic_DNA"/>
</dbReference>
<feature type="region of interest" description="Disordered" evidence="5">
    <location>
        <begin position="1"/>
        <end position="45"/>
    </location>
</feature>
<feature type="domain" description="Flavin reductase like" evidence="6">
    <location>
        <begin position="73"/>
        <end position="231"/>
    </location>
</feature>
<dbReference type="GO" id="GO:0010181">
    <property type="term" value="F:FMN binding"/>
    <property type="evidence" value="ECO:0007669"/>
    <property type="project" value="InterPro"/>
</dbReference>
<dbReference type="PANTHER" id="PTHR33798:SF5">
    <property type="entry name" value="FLAVIN REDUCTASE LIKE DOMAIN-CONTAINING PROTEIN"/>
    <property type="match status" value="1"/>
</dbReference>
<name>A0AA91T2Q1_CLALS</name>
<comment type="caution">
    <text evidence="7">The sequence shown here is derived from an EMBL/GenBank/DDBJ whole genome shotgun (WGS) entry which is preliminary data.</text>
</comment>
<evidence type="ECO:0000313" key="7">
    <source>
        <dbReference type="EMBL" id="OVF09346.1"/>
    </source>
</evidence>
<comment type="cofactor">
    <cofactor evidence="1">
        <name>FMN</name>
        <dbReference type="ChEBI" id="CHEBI:58210"/>
    </cofactor>
</comment>
<evidence type="ECO:0000256" key="5">
    <source>
        <dbReference type="SAM" id="MobiDB-lite"/>
    </source>
</evidence>
<dbReference type="InterPro" id="IPR012349">
    <property type="entry name" value="Split_barrel_FMN-bd"/>
</dbReference>
<evidence type="ECO:0000256" key="2">
    <source>
        <dbReference type="ARBA" id="ARBA00022630"/>
    </source>
</evidence>
<dbReference type="SUPFAM" id="SSF50475">
    <property type="entry name" value="FMN-binding split barrel"/>
    <property type="match status" value="1"/>
</dbReference>
<dbReference type="Pfam" id="PF01613">
    <property type="entry name" value="Flavin_Reduct"/>
    <property type="match status" value="1"/>
</dbReference>